<evidence type="ECO:0000313" key="4">
    <source>
        <dbReference type="EMBL" id="DAF55831.1"/>
    </source>
</evidence>
<evidence type="ECO:0000256" key="2">
    <source>
        <dbReference type="ARBA" id="ARBA00022679"/>
    </source>
</evidence>
<dbReference type="Pfam" id="PF02086">
    <property type="entry name" value="MethyltransfD12"/>
    <property type="match status" value="1"/>
</dbReference>
<reference evidence="4" key="1">
    <citation type="journal article" date="2021" name="Proc. Natl. Acad. Sci. U.S.A.">
        <title>A Catalog of Tens of Thousands of Viruses from Human Metagenomes Reveals Hidden Associations with Chronic Diseases.</title>
        <authorList>
            <person name="Tisza M.J."/>
            <person name="Buck C.B."/>
        </authorList>
    </citation>
    <scope>NUCLEOTIDE SEQUENCE</scope>
    <source>
        <strain evidence="4">CtDIL13</strain>
    </source>
</reference>
<keyword evidence="2" id="KW-0808">Transferase</keyword>
<accession>A0A8S5SYR8</accession>
<name>A0A8S5SYR8_9CAUD</name>
<evidence type="ECO:0000256" key="1">
    <source>
        <dbReference type="ARBA" id="ARBA00022603"/>
    </source>
</evidence>
<evidence type="ECO:0000256" key="3">
    <source>
        <dbReference type="ARBA" id="ARBA00022691"/>
    </source>
</evidence>
<sequence length="276" mass="32129">MRKQYFSAPLPFQGQKRMFAKEYIKVLQQFPDGTTFVDLFGGSGLLSHIAKCQKPNSTVIYNDFDGYQKRLTMLSETNALLSELRKIVDAPRYKAIWGVQREKVLECVRKYERIYGCVDYITLSSSILFSMKYVTTYADLEKETLYNNIKSTDYPPCDDYLHGLTITSCDYKEVFEKYKDVPNVVFLVDPPYLSTDSTTYKMYWKLSDYLDVLTILAGHRFIYFTSNKSSIVELCEWIGKNKLIGNPFESCQRKEFNARVNYNSSYTDIMLYTDVA</sequence>
<dbReference type="InterPro" id="IPR012327">
    <property type="entry name" value="MeTrfase_D12"/>
</dbReference>
<organism evidence="4">
    <name type="scientific">Siphoviridae sp. ctDIL13</name>
    <dbReference type="NCBI Taxonomy" id="2827811"/>
    <lineage>
        <taxon>Viruses</taxon>
        <taxon>Duplodnaviria</taxon>
        <taxon>Heunggongvirae</taxon>
        <taxon>Uroviricota</taxon>
        <taxon>Caudoviricetes</taxon>
    </lineage>
</organism>
<dbReference type="GO" id="GO:0032259">
    <property type="term" value="P:methylation"/>
    <property type="evidence" value="ECO:0007669"/>
    <property type="project" value="UniProtKB-KW"/>
</dbReference>
<dbReference type="EMBL" id="BK032701">
    <property type="protein sequence ID" value="DAF55831.1"/>
    <property type="molecule type" value="Genomic_DNA"/>
</dbReference>
<protein>
    <submittedName>
        <fullName evidence="4">DNA adenine methylase</fullName>
    </submittedName>
</protein>
<keyword evidence="3" id="KW-0949">S-adenosyl-L-methionine</keyword>
<dbReference type="GO" id="GO:0009007">
    <property type="term" value="F:site-specific DNA-methyltransferase (adenine-specific) activity"/>
    <property type="evidence" value="ECO:0007669"/>
    <property type="project" value="UniProtKB-EC"/>
</dbReference>
<dbReference type="GO" id="GO:0009307">
    <property type="term" value="P:DNA restriction-modification system"/>
    <property type="evidence" value="ECO:0007669"/>
    <property type="project" value="InterPro"/>
</dbReference>
<proteinExistence type="predicted"/>
<dbReference type="Gene3D" id="3.40.50.150">
    <property type="entry name" value="Vaccinia Virus protein VP39"/>
    <property type="match status" value="1"/>
</dbReference>
<dbReference type="SUPFAM" id="SSF53335">
    <property type="entry name" value="S-adenosyl-L-methionine-dependent methyltransferases"/>
    <property type="match status" value="1"/>
</dbReference>
<keyword evidence="1 4" id="KW-0489">Methyltransferase</keyword>
<dbReference type="InterPro" id="IPR029063">
    <property type="entry name" value="SAM-dependent_MTases_sf"/>
</dbReference>